<evidence type="ECO:0000256" key="2">
    <source>
        <dbReference type="ARBA" id="ARBA00022741"/>
    </source>
</evidence>
<name>A0A518K6R8_9BACT</name>
<dbReference type="KEGG" id="bmei:Spa11_16630"/>
<dbReference type="InterPro" id="IPR027417">
    <property type="entry name" value="P-loop_NTPase"/>
</dbReference>
<feature type="domain" description="AAA+ ATPase" evidence="5">
    <location>
        <begin position="252"/>
        <end position="391"/>
    </location>
</feature>
<evidence type="ECO:0000313" key="6">
    <source>
        <dbReference type="EMBL" id="QDV73467.1"/>
    </source>
</evidence>
<dbReference type="InterPro" id="IPR029024">
    <property type="entry name" value="TerB-like"/>
</dbReference>
<dbReference type="CDD" id="cd00009">
    <property type="entry name" value="AAA"/>
    <property type="match status" value="1"/>
</dbReference>
<dbReference type="SMART" id="SM00382">
    <property type="entry name" value="AAA"/>
    <property type="match status" value="1"/>
</dbReference>
<comment type="similarity">
    <text evidence="1">Belongs to the CbxX/CfxQ family.</text>
</comment>
<evidence type="ECO:0000256" key="3">
    <source>
        <dbReference type="ARBA" id="ARBA00022840"/>
    </source>
</evidence>
<dbReference type="Gene3D" id="3.40.50.300">
    <property type="entry name" value="P-loop containing nucleotide triphosphate hydrolases"/>
    <property type="match status" value="1"/>
</dbReference>
<dbReference type="GO" id="GO:0016887">
    <property type="term" value="F:ATP hydrolysis activity"/>
    <property type="evidence" value="ECO:0007669"/>
    <property type="project" value="InterPro"/>
</dbReference>
<dbReference type="InterPro" id="IPR000641">
    <property type="entry name" value="CbxX/CfxQ"/>
</dbReference>
<accession>A0A518K6R8</accession>
<dbReference type="EMBL" id="CP036349">
    <property type="protein sequence ID" value="QDV73467.1"/>
    <property type="molecule type" value="Genomic_DNA"/>
</dbReference>
<keyword evidence="3" id="KW-0067">ATP-binding</keyword>
<dbReference type="PANTHER" id="PTHR43392:SF2">
    <property type="entry name" value="AAA-TYPE ATPASE FAMILY PROTEIN _ ANKYRIN REPEAT FAMILY PROTEIN"/>
    <property type="match status" value="1"/>
</dbReference>
<dbReference type="RefSeq" id="WP_145110516.1">
    <property type="nucleotide sequence ID" value="NZ_CP036349.1"/>
</dbReference>
<feature type="region of interest" description="Disordered" evidence="4">
    <location>
        <begin position="170"/>
        <end position="208"/>
    </location>
</feature>
<proteinExistence type="inferred from homology"/>
<gene>
    <name evidence="6" type="primary">spoVK</name>
    <name evidence="6" type="ORF">Spa11_16630</name>
</gene>
<sequence>MPDTVASVESYRELLQQTRELYVSSAQQIVREHPELVPAGGDYVELLDDLHRGLVMRVYLMVCKADHHWTAGETQLGVELAEHLWGRRLRGAELNGMLSHAAKKVEELPWETLVRPFAKLTPLRDRAADLETLVVRQSNIVARIDGVVAASELAAIKTITKQLEKCLATSQHTSKESPESLTRIETPSPLPGPSPTATTTAKPPSDRSLDDVMAEIDSLVGLRSAKHELRSLANYIALQQRRSAAGLPATEISLHLVFTGNPGTGKTTVARLFGEAMRAMGVLPAGQLIETDRSGLVAEFAGQTGPKTNRKIDEALGGVLFIDEAYSLADADSPDAYGREALQTLLKRAEDDRARLSVVLAGYPDEMTRLLETNPGLASRFSRTLHFDDYDPVELCQIFGRLMDVHHYRLTRDARRRVVEAVHGMHCQRDRQFGNGRAVRNLFEKAILRMANRLATIAELSDEGLVTFEADDIPWDAGLGEPVAQASVRVACPSCGLTKTADAGVLGAAVKCPQCGCRFEVEWCGLADD</sequence>
<keyword evidence="2" id="KW-0547">Nucleotide-binding</keyword>
<dbReference type="InterPro" id="IPR041627">
    <property type="entry name" value="AAA_lid_6"/>
</dbReference>
<protein>
    <submittedName>
        <fullName evidence="6">Stage V sporulation protein K</fullName>
    </submittedName>
</protein>
<reference evidence="6 7" key="1">
    <citation type="submission" date="2019-02" db="EMBL/GenBank/DDBJ databases">
        <title>Deep-cultivation of Planctomycetes and their phenomic and genomic characterization uncovers novel biology.</title>
        <authorList>
            <person name="Wiegand S."/>
            <person name="Jogler M."/>
            <person name="Boedeker C."/>
            <person name="Pinto D."/>
            <person name="Vollmers J."/>
            <person name="Rivas-Marin E."/>
            <person name="Kohn T."/>
            <person name="Peeters S.H."/>
            <person name="Heuer A."/>
            <person name="Rast P."/>
            <person name="Oberbeckmann S."/>
            <person name="Bunk B."/>
            <person name="Jeske O."/>
            <person name="Meyerdierks A."/>
            <person name="Storesund J.E."/>
            <person name="Kallscheuer N."/>
            <person name="Luecker S."/>
            <person name="Lage O.M."/>
            <person name="Pohl T."/>
            <person name="Merkel B.J."/>
            <person name="Hornburger P."/>
            <person name="Mueller R.-W."/>
            <person name="Bruemmer F."/>
            <person name="Labrenz M."/>
            <person name="Spormann A.M."/>
            <person name="Op den Camp H."/>
            <person name="Overmann J."/>
            <person name="Amann R."/>
            <person name="Jetten M.S.M."/>
            <person name="Mascher T."/>
            <person name="Medema M.H."/>
            <person name="Devos D.P."/>
            <person name="Kaster A.-K."/>
            <person name="Ovreas L."/>
            <person name="Rohde M."/>
            <person name="Galperin M.Y."/>
            <person name="Jogler C."/>
        </authorList>
    </citation>
    <scope>NUCLEOTIDE SEQUENCE [LARGE SCALE GENOMIC DNA]</scope>
    <source>
        <strain evidence="6 7">Spa11</strain>
    </source>
</reference>
<dbReference type="InterPro" id="IPR003593">
    <property type="entry name" value="AAA+_ATPase"/>
</dbReference>
<dbReference type="Pfam" id="PF00004">
    <property type="entry name" value="AAA"/>
    <property type="match status" value="1"/>
</dbReference>
<dbReference type="Pfam" id="PF17866">
    <property type="entry name" value="AAA_lid_6"/>
    <property type="match status" value="1"/>
</dbReference>
<dbReference type="InterPro" id="IPR050773">
    <property type="entry name" value="CbxX/CfxQ_RuBisCO_ESX"/>
</dbReference>
<dbReference type="InterPro" id="IPR003959">
    <property type="entry name" value="ATPase_AAA_core"/>
</dbReference>
<evidence type="ECO:0000313" key="7">
    <source>
        <dbReference type="Proteomes" id="UP000316426"/>
    </source>
</evidence>
<dbReference type="SUPFAM" id="SSF158682">
    <property type="entry name" value="TerB-like"/>
    <property type="match status" value="1"/>
</dbReference>
<dbReference type="GO" id="GO:0005524">
    <property type="term" value="F:ATP binding"/>
    <property type="evidence" value="ECO:0007669"/>
    <property type="project" value="UniProtKB-KW"/>
</dbReference>
<evidence type="ECO:0000256" key="1">
    <source>
        <dbReference type="ARBA" id="ARBA00010378"/>
    </source>
</evidence>
<keyword evidence="7" id="KW-1185">Reference proteome</keyword>
<dbReference type="PRINTS" id="PR00819">
    <property type="entry name" value="CBXCFQXSUPER"/>
</dbReference>
<dbReference type="FunFam" id="3.40.50.300:FF:000216">
    <property type="entry name" value="Type VII secretion ATPase EccA"/>
    <property type="match status" value="1"/>
</dbReference>
<evidence type="ECO:0000259" key="5">
    <source>
        <dbReference type="SMART" id="SM00382"/>
    </source>
</evidence>
<dbReference type="Gene3D" id="1.10.8.60">
    <property type="match status" value="1"/>
</dbReference>
<dbReference type="Proteomes" id="UP000316426">
    <property type="component" value="Chromosome"/>
</dbReference>
<organism evidence="6 7">
    <name type="scientific">Botrimarina mediterranea</name>
    <dbReference type="NCBI Taxonomy" id="2528022"/>
    <lineage>
        <taxon>Bacteria</taxon>
        <taxon>Pseudomonadati</taxon>
        <taxon>Planctomycetota</taxon>
        <taxon>Planctomycetia</taxon>
        <taxon>Pirellulales</taxon>
        <taxon>Lacipirellulaceae</taxon>
        <taxon>Botrimarina</taxon>
    </lineage>
</organism>
<dbReference type="AlphaFoldDB" id="A0A518K6R8"/>
<evidence type="ECO:0000256" key="4">
    <source>
        <dbReference type="SAM" id="MobiDB-lite"/>
    </source>
</evidence>
<dbReference type="SUPFAM" id="SSF52540">
    <property type="entry name" value="P-loop containing nucleoside triphosphate hydrolases"/>
    <property type="match status" value="1"/>
</dbReference>
<dbReference type="PANTHER" id="PTHR43392">
    <property type="entry name" value="AAA-TYPE ATPASE FAMILY PROTEIN / ANKYRIN REPEAT FAMILY PROTEIN"/>
    <property type="match status" value="1"/>
</dbReference>